<dbReference type="InterPro" id="IPR010895">
    <property type="entry name" value="CHRD"/>
</dbReference>
<reference evidence="3 4" key="1">
    <citation type="submission" date="2024-07" db="EMBL/GenBank/DDBJ databases">
        <title>Luteimonas salilacus sp. nov., isolated from the shore soil of Salt Lake in Tibet of China.</title>
        <authorList>
            <person name="Zhang X."/>
            <person name="Li A."/>
        </authorList>
    </citation>
    <scope>NUCLEOTIDE SEQUENCE [LARGE SCALE GENOMIC DNA]</scope>
    <source>
        <strain evidence="3 4">B3-2-R+30</strain>
    </source>
</reference>
<keyword evidence="1" id="KW-0732">Signal</keyword>
<dbReference type="SMART" id="SM00754">
    <property type="entry name" value="CHRD"/>
    <property type="match status" value="1"/>
</dbReference>
<proteinExistence type="predicted"/>
<comment type="caution">
    <text evidence="3">The sequence shown here is derived from an EMBL/GenBank/DDBJ whole genome shotgun (WGS) entry which is preliminary data.</text>
</comment>
<feature type="domain" description="CHRD" evidence="2">
    <location>
        <begin position="22"/>
        <end position="163"/>
    </location>
</feature>
<feature type="signal peptide" evidence="1">
    <location>
        <begin position="1"/>
        <end position="21"/>
    </location>
</feature>
<accession>A0ABV4HN41</accession>
<evidence type="ECO:0000313" key="4">
    <source>
        <dbReference type="Proteomes" id="UP001566331"/>
    </source>
</evidence>
<gene>
    <name evidence="3" type="ORF">AB6713_05860</name>
</gene>
<dbReference type="RefSeq" id="WP_370564136.1">
    <property type="nucleotide sequence ID" value="NZ_JBFWIB010000006.1"/>
</dbReference>
<evidence type="ECO:0000313" key="3">
    <source>
        <dbReference type="EMBL" id="MEZ0474142.1"/>
    </source>
</evidence>
<feature type="chain" id="PRO_5045847518" evidence="1">
    <location>
        <begin position="22"/>
        <end position="163"/>
    </location>
</feature>
<dbReference type="Pfam" id="PF07452">
    <property type="entry name" value="CHRD"/>
    <property type="match status" value="1"/>
</dbReference>
<evidence type="ECO:0000256" key="1">
    <source>
        <dbReference type="SAM" id="SignalP"/>
    </source>
</evidence>
<dbReference type="Proteomes" id="UP001566331">
    <property type="component" value="Unassembled WGS sequence"/>
</dbReference>
<evidence type="ECO:0000259" key="2">
    <source>
        <dbReference type="SMART" id="SM00754"/>
    </source>
</evidence>
<name>A0ABV4HN41_9GAMM</name>
<protein>
    <submittedName>
        <fullName evidence="3">CHRD domain-containing protein</fullName>
    </submittedName>
</protein>
<dbReference type="EMBL" id="JBFWIC010000005">
    <property type="protein sequence ID" value="MEZ0474142.1"/>
    <property type="molecule type" value="Genomic_DNA"/>
</dbReference>
<sequence>MKSLIRTLLLAAAVLPLSAFAQTLHVPLSGYQEVAALSSPGSGMFRAFVDRRAGVIRYALSYRDTGSEVTQAHIHLGQKGVNGGVMVFLCSNLGNSATAPPCPAAPGIVTGTLAAGDVVGPAGQGVAAGDFEQLLEAIRHGVAYVNIHTTAYPGGELRGQTRR</sequence>
<keyword evidence="4" id="KW-1185">Reference proteome</keyword>
<organism evidence="3 4">
    <name type="scientific">Luteimonas salinilitoris</name>
    <dbReference type="NCBI Taxonomy" id="3237697"/>
    <lineage>
        <taxon>Bacteria</taxon>
        <taxon>Pseudomonadati</taxon>
        <taxon>Pseudomonadota</taxon>
        <taxon>Gammaproteobacteria</taxon>
        <taxon>Lysobacterales</taxon>
        <taxon>Lysobacteraceae</taxon>
        <taxon>Luteimonas</taxon>
    </lineage>
</organism>